<comment type="caution">
    <text evidence="4">The sequence shown here is derived from an EMBL/GenBank/DDBJ whole genome shotgun (WGS) entry which is preliminary data.</text>
</comment>
<evidence type="ECO:0000256" key="3">
    <source>
        <dbReference type="PROSITE-ProRule" id="PRU00339"/>
    </source>
</evidence>
<keyword evidence="2 3" id="KW-0802">TPR repeat</keyword>
<dbReference type="PROSITE" id="PS50293">
    <property type="entry name" value="TPR_REGION"/>
    <property type="match status" value="1"/>
</dbReference>
<accession>A0A8H7PEW5</accession>
<keyword evidence="5" id="KW-1185">Reference proteome</keyword>
<sequence length="788" mass="90509">MPTFSLRTMADHWSFIAGKSEEPLVVKIHDGQYVQILKESPIFANVTSVDANLAQTGDIVEFVSNQFRTVDATDVELLATGIAALNIFIQVNWTGPLVDLEPQHLLADVDADLIQKFCLSYLSADSEEVYHLAPRLGFLAIALAIFRALSDKDSAPAAWWYARALFTQQKLLDEGANSLLEVMESLYKRVLPAIPQDNTDLLTRCHLELGLVHHWYGMDKEALEEFQVSQQSSGFNWNVTGAMGRRTKHQQFDVSQLVIVAESKSSNEQASEDKIQPETLALNDDTLLERIAINADEKASQQGNLQVIDQCLLLAFCLNVKNTNPDHGMTAEQMVPFVSRVLDNPNNWMVYTMALLLRSRLESNKSRTVERSVLQLQALVDQIKVEDSTVQERLAYFYQILIPSKWEMERELAKRFISLGVMRSALEIFERLQMWEDVISTHQMLEQPEKAKKILLTLLEEQPKSPKLWCILGDIEQNPEHWHKAWEISGRPFARAMRSLGAYHYRREEYSDAIASYENAMKLNPLFENSWFVMGCAAIQISEWDVGIKAFSRSVALDDENAEAWNNLASIYIRQEKKGDAFYALKQATKLKFENWKMWQNLLWVCIDIGEYAESILAMQRIVDIRWEKVRDEAVDTEVLSLIIDGVTKNVRDVHDKDAGRLARHVQNLLENVILSRITNSPDLWRICSKFYIWQGEYEKALDASVKAYRSIMHDPQLETNKEVFERVAEIAMDTVDMYENFGEQAKVDWKYQARTVLKGLIGKSKSSWEDTETYDKLKERLDELRNQ</sequence>
<dbReference type="Pfam" id="PF13432">
    <property type="entry name" value="TPR_16"/>
    <property type="match status" value="1"/>
</dbReference>
<evidence type="ECO:0000256" key="2">
    <source>
        <dbReference type="ARBA" id="ARBA00022803"/>
    </source>
</evidence>
<reference evidence="4" key="1">
    <citation type="submission" date="2020-12" db="EMBL/GenBank/DDBJ databases">
        <title>Metabolic potential, ecology and presence of endohyphal bacteria is reflected in genomic diversity of Mucoromycotina.</title>
        <authorList>
            <person name="Muszewska A."/>
            <person name="Okrasinska A."/>
            <person name="Steczkiewicz K."/>
            <person name="Drgas O."/>
            <person name="Orlowska M."/>
            <person name="Perlinska-Lenart U."/>
            <person name="Aleksandrzak-Piekarczyk T."/>
            <person name="Szatraj K."/>
            <person name="Zielenkiewicz U."/>
            <person name="Pilsyk S."/>
            <person name="Malc E."/>
            <person name="Mieczkowski P."/>
            <person name="Kruszewska J.S."/>
            <person name="Biernat P."/>
            <person name="Pawlowska J."/>
        </authorList>
    </citation>
    <scope>NUCLEOTIDE SEQUENCE</scope>
    <source>
        <strain evidence="4">WA0000051536</strain>
    </source>
</reference>
<proteinExistence type="predicted"/>
<organism evidence="4 5">
    <name type="scientific">Umbelopsis vinacea</name>
    <dbReference type="NCBI Taxonomy" id="44442"/>
    <lineage>
        <taxon>Eukaryota</taxon>
        <taxon>Fungi</taxon>
        <taxon>Fungi incertae sedis</taxon>
        <taxon>Mucoromycota</taxon>
        <taxon>Mucoromycotina</taxon>
        <taxon>Umbelopsidomycetes</taxon>
        <taxon>Umbelopsidales</taxon>
        <taxon>Umbelopsidaceae</taxon>
        <taxon>Umbelopsis</taxon>
    </lineage>
</organism>
<dbReference type="PANTHER" id="PTHR16193">
    <property type="entry name" value="TETRATRICOPEPTIDE REPEAT PROTEIN 27"/>
    <property type="match status" value="1"/>
</dbReference>
<evidence type="ECO:0000313" key="5">
    <source>
        <dbReference type="Proteomes" id="UP000612746"/>
    </source>
</evidence>
<name>A0A8H7PEW5_9FUNG</name>
<keyword evidence="1" id="KW-0677">Repeat</keyword>
<dbReference type="SUPFAM" id="SSF48452">
    <property type="entry name" value="TPR-like"/>
    <property type="match status" value="2"/>
</dbReference>
<dbReference type="AlphaFoldDB" id="A0A8H7PEW5"/>
<dbReference type="InterPro" id="IPR044244">
    <property type="entry name" value="TTC27/Emw1"/>
</dbReference>
<dbReference type="Gene3D" id="1.25.40.10">
    <property type="entry name" value="Tetratricopeptide repeat domain"/>
    <property type="match status" value="1"/>
</dbReference>
<dbReference type="OrthoDB" id="1936594at2759"/>
<dbReference type="InterPro" id="IPR019734">
    <property type="entry name" value="TPR_rpt"/>
</dbReference>
<dbReference type="PROSITE" id="PS50005">
    <property type="entry name" value="TPR"/>
    <property type="match status" value="1"/>
</dbReference>
<evidence type="ECO:0000256" key="1">
    <source>
        <dbReference type="ARBA" id="ARBA00022737"/>
    </source>
</evidence>
<evidence type="ECO:0000313" key="4">
    <source>
        <dbReference type="EMBL" id="KAG2172618.1"/>
    </source>
</evidence>
<dbReference type="PANTHER" id="PTHR16193:SF0">
    <property type="entry name" value="TETRATRICOPEPTIDE REPEAT PROTEIN 27"/>
    <property type="match status" value="1"/>
</dbReference>
<dbReference type="SMART" id="SM00028">
    <property type="entry name" value="TPR"/>
    <property type="match status" value="3"/>
</dbReference>
<feature type="repeat" description="TPR" evidence="3">
    <location>
        <begin position="494"/>
        <end position="527"/>
    </location>
</feature>
<protein>
    <recommendedName>
        <fullName evidence="6">TPR-like protein</fullName>
    </recommendedName>
</protein>
<dbReference type="EMBL" id="JAEPRA010000022">
    <property type="protein sequence ID" value="KAG2172618.1"/>
    <property type="molecule type" value="Genomic_DNA"/>
</dbReference>
<gene>
    <name evidence="4" type="ORF">INT44_002633</name>
</gene>
<dbReference type="InterPro" id="IPR011990">
    <property type="entry name" value="TPR-like_helical_dom_sf"/>
</dbReference>
<evidence type="ECO:0008006" key="6">
    <source>
        <dbReference type="Google" id="ProtNLM"/>
    </source>
</evidence>
<dbReference type="Proteomes" id="UP000612746">
    <property type="component" value="Unassembled WGS sequence"/>
</dbReference>